<evidence type="ECO:0000313" key="2">
    <source>
        <dbReference type="EMBL" id="TQE03035.1"/>
    </source>
</evidence>
<protein>
    <submittedName>
        <fullName evidence="2">Uncharacterized protein</fullName>
    </submittedName>
</protein>
<feature type="chain" id="PRO_5022227605" evidence="1">
    <location>
        <begin position="38"/>
        <end position="104"/>
    </location>
</feature>
<evidence type="ECO:0000256" key="1">
    <source>
        <dbReference type="SAM" id="SignalP"/>
    </source>
</evidence>
<comment type="caution">
    <text evidence="2">The sequence shown here is derived from an EMBL/GenBank/DDBJ whole genome shotgun (WGS) entry which is preliminary data.</text>
</comment>
<dbReference type="AlphaFoldDB" id="A0A540MW57"/>
<organism evidence="2 3">
    <name type="scientific">Malus baccata</name>
    <name type="common">Siberian crab apple</name>
    <name type="synonym">Pyrus baccata</name>
    <dbReference type="NCBI Taxonomy" id="106549"/>
    <lineage>
        <taxon>Eukaryota</taxon>
        <taxon>Viridiplantae</taxon>
        <taxon>Streptophyta</taxon>
        <taxon>Embryophyta</taxon>
        <taxon>Tracheophyta</taxon>
        <taxon>Spermatophyta</taxon>
        <taxon>Magnoliopsida</taxon>
        <taxon>eudicotyledons</taxon>
        <taxon>Gunneridae</taxon>
        <taxon>Pentapetalae</taxon>
        <taxon>rosids</taxon>
        <taxon>fabids</taxon>
        <taxon>Rosales</taxon>
        <taxon>Rosaceae</taxon>
        <taxon>Amygdaloideae</taxon>
        <taxon>Maleae</taxon>
        <taxon>Malus</taxon>
    </lineage>
</organism>
<evidence type="ECO:0000313" key="3">
    <source>
        <dbReference type="Proteomes" id="UP000315295"/>
    </source>
</evidence>
<name>A0A540MW57_MALBA</name>
<accession>A0A540MW57</accession>
<dbReference type="Proteomes" id="UP000315295">
    <property type="component" value="Unassembled WGS sequence"/>
</dbReference>
<sequence length="104" mass="11193">MASASSECSIEINGTMTPLSANLCLCLLFSLPSSVAASICAARSPENRFCSTSSSMIRASRKAPVSHQLGRLIIWHWGLGIGDWGDWLLQEVVLIGAVRIHCFS</sequence>
<dbReference type="EMBL" id="VIEB01000162">
    <property type="protein sequence ID" value="TQE03035.1"/>
    <property type="molecule type" value="Genomic_DNA"/>
</dbReference>
<keyword evidence="1" id="KW-0732">Signal</keyword>
<feature type="signal peptide" evidence="1">
    <location>
        <begin position="1"/>
        <end position="37"/>
    </location>
</feature>
<gene>
    <name evidence="2" type="ORF">C1H46_011399</name>
</gene>
<reference evidence="2 3" key="1">
    <citation type="journal article" date="2019" name="G3 (Bethesda)">
        <title>Sequencing of a Wild Apple (Malus baccata) Genome Unravels the Differences Between Cultivated and Wild Apple Species Regarding Disease Resistance and Cold Tolerance.</title>
        <authorList>
            <person name="Chen X."/>
        </authorList>
    </citation>
    <scope>NUCLEOTIDE SEQUENCE [LARGE SCALE GENOMIC DNA]</scope>
    <source>
        <strain evidence="3">cv. Shandingzi</strain>
        <tissue evidence="2">Leaves</tissue>
    </source>
</reference>
<proteinExistence type="predicted"/>
<keyword evidence="3" id="KW-1185">Reference proteome</keyword>